<sequence length="127" mass="13971">MARKKVGPPTAALTAQRAARLYKLLTLLGDGPQSRRLLLTRLKLDVRGFYRDLETLRGFSIDVAPGFDTRYTLTGSVDDALAKLPFPDPGLNVRDALQLCNGSSPAHRRLKQRVSAFLQNGTGPKPR</sequence>
<proteinExistence type="predicted"/>
<keyword evidence="2" id="KW-1185">Reference proteome</keyword>
<dbReference type="KEGG" id="uli:ETAA1_34410"/>
<evidence type="ECO:0000313" key="2">
    <source>
        <dbReference type="Proteomes" id="UP000319576"/>
    </source>
</evidence>
<dbReference type="OrthoDB" id="286663at2"/>
<name>A0A517XVG8_9BACT</name>
<dbReference type="EMBL" id="CP036273">
    <property type="protein sequence ID" value="QDU21474.1"/>
    <property type="molecule type" value="Genomic_DNA"/>
</dbReference>
<gene>
    <name evidence="1" type="ORF">ETAA1_34410</name>
</gene>
<evidence type="ECO:0000313" key="1">
    <source>
        <dbReference type="EMBL" id="QDU21474.1"/>
    </source>
</evidence>
<reference evidence="1 2" key="1">
    <citation type="submission" date="2019-02" db="EMBL/GenBank/DDBJ databases">
        <title>Deep-cultivation of Planctomycetes and their phenomic and genomic characterization uncovers novel biology.</title>
        <authorList>
            <person name="Wiegand S."/>
            <person name="Jogler M."/>
            <person name="Boedeker C."/>
            <person name="Pinto D."/>
            <person name="Vollmers J."/>
            <person name="Rivas-Marin E."/>
            <person name="Kohn T."/>
            <person name="Peeters S.H."/>
            <person name="Heuer A."/>
            <person name="Rast P."/>
            <person name="Oberbeckmann S."/>
            <person name="Bunk B."/>
            <person name="Jeske O."/>
            <person name="Meyerdierks A."/>
            <person name="Storesund J.E."/>
            <person name="Kallscheuer N."/>
            <person name="Luecker S."/>
            <person name="Lage O.M."/>
            <person name="Pohl T."/>
            <person name="Merkel B.J."/>
            <person name="Hornburger P."/>
            <person name="Mueller R.-W."/>
            <person name="Bruemmer F."/>
            <person name="Labrenz M."/>
            <person name="Spormann A.M."/>
            <person name="Op den Camp H."/>
            <person name="Overmann J."/>
            <person name="Amann R."/>
            <person name="Jetten M.S.M."/>
            <person name="Mascher T."/>
            <person name="Medema M.H."/>
            <person name="Devos D.P."/>
            <person name="Kaster A.-K."/>
            <person name="Ovreas L."/>
            <person name="Rohde M."/>
            <person name="Galperin M.Y."/>
            <person name="Jogler C."/>
        </authorList>
    </citation>
    <scope>NUCLEOTIDE SEQUENCE [LARGE SCALE GENOMIC DNA]</scope>
    <source>
        <strain evidence="1 2">ETA_A1</strain>
    </source>
</reference>
<dbReference type="Proteomes" id="UP000319576">
    <property type="component" value="Chromosome"/>
</dbReference>
<organism evidence="1 2">
    <name type="scientific">Urbifossiella limnaea</name>
    <dbReference type="NCBI Taxonomy" id="2528023"/>
    <lineage>
        <taxon>Bacteria</taxon>
        <taxon>Pseudomonadati</taxon>
        <taxon>Planctomycetota</taxon>
        <taxon>Planctomycetia</taxon>
        <taxon>Gemmatales</taxon>
        <taxon>Gemmataceae</taxon>
        <taxon>Urbifossiella</taxon>
    </lineage>
</organism>
<protein>
    <submittedName>
        <fullName evidence="1">Uncharacterized protein</fullName>
    </submittedName>
</protein>
<dbReference type="RefSeq" id="WP_145240455.1">
    <property type="nucleotide sequence ID" value="NZ_CP036273.1"/>
</dbReference>
<accession>A0A517XVG8</accession>
<dbReference type="AlphaFoldDB" id="A0A517XVG8"/>